<evidence type="ECO:0000313" key="3">
    <source>
        <dbReference type="Proteomes" id="UP001560019"/>
    </source>
</evidence>
<name>A0ABV3XS25_9RHOB</name>
<dbReference type="InterPro" id="IPR024624">
    <property type="entry name" value="Pyridox_Oxase_Alr4036_FMN-bd"/>
</dbReference>
<comment type="caution">
    <text evidence="2">The sequence shown here is derived from an EMBL/GenBank/DDBJ whole genome shotgun (WGS) entry which is preliminary data.</text>
</comment>
<organism evidence="2 3">
    <name type="scientific">Rhodovulum iodosum</name>
    <dbReference type="NCBI Taxonomy" id="68291"/>
    <lineage>
        <taxon>Bacteria</taxon>
        <taxon>Pseudomonadati</taxon>
        <taxon>Pseudomonadota</taxon>
        <taxon>Alphaproteobacteria</taxon>
        <taxon>Rhodobacterales</taxon>
        <taxon>Paracoccaceae</taxon>
        <taxon>Rhodovulum</taxon>
    </lineage>
</organism>
<dbReference type="Proteomes" id="UP001560019">
    <property type="component" value="Unassembled WGS sequence"/>
</dbReference>
<proteinExistence type="predicted"/>
<feature type="domain" description="Pyridoxamine 5'-phosphate oxidase Alr4036 family FMN-binding" evidence="1">
    <location>
        <begin position="19"/>
        <end position="101"/>
    </location>
</feature>
<dbReference type="SUPFAM" id="SSF50475">
    <property type="entry name" value="FMN-binding split barrel"/>
    <property type="match status" value="1"/>
</dbReference>
<dbReference type="RefSeq" id="WP_125408483.1">
    <property type="nucleotide sequence ID" value="NZ_JBEHHI010000001.1"/>
</dbReference>
<dbReference type="EMBL" id="JBEHHI010000001">
    <property type="protein sequence ID" value="MEX5728130.1"/>
    <property type="molecule type" value="Genomic_DNA"/>
</dbReference>
<evidence type="ECO:0000313" key="2">
    <source>
        <dbReference type="EMBL" id="MEX5728130.1"/>
    </source>
</evidence>
<gene>
    <name evidence="2" type="ORF">Ga0609869_001483</name>
</gene>
<accession>A0ABV3XS25</accession>
<evidence type="ECO:0000259" key="1">
    <source>
        <dbReference type="Pfam" id="PF12766"/>
    </source>
</evidence>
<reference evidence="2 3" key="1">
    <citation type="submission" date="2024-06" db="EMBL/GenBank/DDBJ databases">
        <title>Genome of Rhodovulum iodosum, a marine photoferrotroph.</title>
        <authorList>
            <person name="Bianchini G."/>
            <person name="Nikeleit V."/>
            <person name="Kappler A."/>
            <person name="Bryce C."/>
            <person name="Sanchez-Baracaldo P."/>
        </authorList>
    </citation>
    <scope>NUCLEOTIDE SEQUENCE [LARGE SCALE GENOMIC DNA]</scope>
    <source>
        <strain evidence="2 3">UT/N1</strain>
    </source>
</reference>
<dbReference type="Gene3D" id="2.30.110.10">
    <property type="entry name" value="Electron Transport, Fmn-binding Protein, Chain A"/>
    <property type="match status" value="1"/>
</dbReference>
<sequence length="185" mass="20833">MSDPFSTLEGTLDQVWLRLARGVAEKRAPARHPVLATMGPEGAEVRTMVLRYARRSIDRVELNSDLRSAKVDELRANPQGTLLIWEPRAKLQIRLRTRFEILEGDKVRGYWRAMPDPARLLYGGKPAPGMPIGHPAEHKPVPDQAAYCVLRGTVVEIDTLQLGMPRHRRALFRAVDGWVGKWSAP</sequence>
<protein>
    <submittedName>
        <fullName evidence="2">Pyridoxamine 5'-phosphate oxidase</fullName>
    </submittedName>
</protein>
<keyword evidence="3" id="KW-1185">Reference proteome</keyword>
<dbReference type="Pfam" id="PF12766">
    <property type="entry name" value="Pyridox_oxase_2"/>
    <property type="match status" value="1"/>
</dbReference>
<dbReference type="InterPro" id="IPR012349">
    <property type="entry name" value="Split_barrel_FMN-bd"/>
</dbReference>